<dbReference type="AlphaFoldDB" id="M8C943"/>
<dbReference type="PANTHER" id="PTHR37392:SF1">
    <property type="entry name" value="OS09G0556800 PROTEIN"/>
    <property type="match status" value="1"/>
</dbReference>
<accession>M8C943</accession>
<organism evidence="2">
    <name type="scientific">Aegilops tauschii</name>
    <name type="common">Tausch's goatgrass</name>
    <name type="synonym">Aegilops squarrosa</name>
    <dbReference type="NCBI Taxonomy" id="37682"/>
    <lineage>
        <taxon>Eukaryota</taxon>
        <taxon>Viridiplantae</taxon>
        <taxon>Streptophyta</taxon>
        <taxon>Embryophyta</taxon>
        <taxon>Tracheophyta</taxon>
        <taxon>Spermatophyta</taxon>
        <taxon>Magnoliopsida</taxon>
        <taxon>Liliopsida</taxon>
        <taxon>Poales</taxon>
        <taxon>Poaceae</taxon>
        <taxon>BOP clade</taxon>
        <taxon>Pooideae</taxon>
        <taxon>Triticodae</taxon>
        <taxon>Triticeae</taxon>
        <taxon>Triticinae</taxon>
        <taxon>Aegilops</taxon>
    </lineage>
</organism>
<protein>
    <submittedName>
        <fullName evidence="2">Uncharacterized protein</fullName>
    </submittedName>
</protein>
<name>M8C943_AEGTA</name>
<evidence type="ECO:0000313" key="2">
    <source>
        <dbReference type="EnsemblPlants" id="EMT11648"/>
    </source>
</evidence>
<feature type="region of interest" description="Disordered" evidence="1">
    <location>
        <begin position="144"/>
        <end position="204"/>
    </location>
</feature>
<feature type="region of interest" description="Disordered" evidence="1">
    <location>
        <begin position="538"/>
        <end position="558"/>
    </location>
</feature>
<reference evidence="2" key="1">
    <citation type="submission" date="2015-06" db="UniProtKB">
        <authorList>
            <consortium name="EnsemblPlants"/>
        </authorList>
    </citation>
    <scope>IDENTIFICATION</scope>
</reference>
<proteinExistence type="predicted"/>
<feature type="compositionally biased region" description="Polar residues" evidence="1">
    <location>
        <begin position="549"/>
        <end position="558"/>
    </location>
</feature>
<dbReference type="PANTHER" id="PTHR37392">
    <property type="entry name" value="OS09G0556800 PROTEIN"/>
    <property type="match status" value="1"/>
</dbReference>
<feature type="region of interest" description="Disordered" evidence="1">
    <location>
        <begin position="238"/>
        <end position="317"/>
    </location>
</feature>
<feature type="compositionally biased region" description="Basic and acidic residues" evidence="1">
    <location>
        <begin position="538"/>
        <end position="548"/>
    </location>
</feature>
<dbReference type="EnsemblPlants" id="EMT11648">
    <property type="protein sequence ID" value="EMT11648"/>
    <property type="gene ID" value="F775_01769"/>
</dbReference>
<evidence type="ECO:0000256" key="1">
    <source>
        <dbReference type="SAM" id="MobiDB-lite"/>
    </source>
</evidence>
<sequence>MGYTYTPTYYSGLQETIASVCKSIFSRPGKRLTADQAAARRHANALKWQQDSFHRILHLSALHREGIVPAADVHAFRASLLAALSAPPQGPADHPPILRDKLLFLQELLRAKCVSPAEYNAAKRPLVQRLAALGVVVDCPDADDAGGVPATRSSAEEWSEIDLQDPPPPPSTGDKPKHKAFISPWKSRGKKEQDVPPRPPLAQVDQNNHASVLMAEISPSEATPAGKADKGKRRHLTAMFHGSGGGENKEPAAAVEESADEKGRKKSSWGFNGLKKWKKSGAGGNEDAPAGGDSAPPRSSYSECRLEASPAPDAKRAKKKLHAAAAAAAGDVSASDLANDKQYAENSIAIEQISSSGLELKTFELKFEPLYLNFLLKVLVEETKKELSRIQAELLSTNRNLNFSDQQIEAISTKLPLDKSDLNTFFPKYIKTLRQAFLIPQQPSNHSPFQIKHFFAVLIRGTGFCRAWCDQNGDGVIDAAQKEFKGHVEEMEKQRGEEDIAGSGEGWAAAFDEDNFNPRAFSDAKGKKVQESLDSEHFTNPFYDDKKNSNPFWSQSYN</sequence>